<dbReference type="GeneID" id="63749756"/>
<accession>A0A1L9RUS2</accession>
<dbReference type="VEuPathDB" id="FungiDB:ASPWEDRAFT_340034"/>
<feature type="compositionally biased region" description="Polar residues" evidence="2">
    <location>
        <begin position="21"/>
        <end position="38"/>
    </location>
</feature>
<dbReference type="Pfam" id="PF04199">
    <property type="entry name" value="Cyclase"/>
    <property type="match status" value="1"/>
</dbReference>
<name>A0A1L9RUS2_ASPWE</name>
<dbReference type="AlphaFoldDB" id="A0A1L9RUS2"/>
<evidence type="ECO:0000256" key="1">
    <source>
        <dbReference type="ARBA" id="ARBA00007865"/>
    </source>
</evidence>
<reference evidence="4" key="1">
    <citation type="journal article" date="2017" name="Genome Biol.">
        <title>Comparative genomics reveals high biological diversity and specific adaptations in the industrially and medically important fungal genus Aspergillus.</title>
        <authorList>
            <person name="de Vries R.P."/>
            <person name="Riley R."/>
            <person name="Wiebenga A."/>
            <person name="Aguilar-Osorio G."/>
            <person name="Amillis S."/>
            <person name="Uchima C.A."/>
            <person name="Anderluh G."/>
            <person name="Asadollahi M."/>
            <person name="Askin M."/>
            <person name="Barry K."/>
            <person name="Battaglia E."/>
            <person name="Bayram O."/>
            <person name="Benocci T."/>
            <person name="Braus-Stromeyer S.A."/>
            <person name="Caldana C."/>
            <person name="Canovas D."/>
            <person name="Cerqueira G.C."/>
            <person name="Chen F."/>
            <person name="Chen W."/>
            <person name="Choi C."/>
            <person name="Clum A."/>
            <person name="Dos Santos R.A."/>
            <person name="Damasio A.R."/>
            <person name="Diallinas G."/>
            <person name="Emri T."/>
            <person name="Fekete E."/>
            <person name="Flipphi M."/>
            <person name="Freyberg S."/>
            <person name="Gallo A."/>
            <person name="Gournas C."/>
            <person name="Habgood R."/>
            <person name="Hainaut M."/>
            <person name="Harispe M.L."/>
            <person name="Henrissat B."/>
            <person name="Hilden K.S."/>
            <person name="Hope R."/>
            <person name="Hossain A."/>
            <person name="Karabika E."/>
            <person name="Karaffa L."/>
            <person name="Karanyi Z."/>
            <person name="Krasevec N."/>
            <person name="Kuo A."/>
            <person name="Kusch H."/>
            <person name="LaButti K."/>
            <person name="Lagendijk E.L."/>
            <person name="Lapidus A."/>
            <person name="Levasseur A."/>
            <person name="Lindquist E."/>
            <person name="Lipzen A."/>
            <person name="Logrieco A.F."/>
            <person name="MacCabe A."/>
            <person name="Maekelae M.R."/>
            <person name="Malavazi I."/>
            <person name="Melin P."/>
            <person name="Meyer V."/>
            <person name="Mielnichuk N."/>
            <person name="Miskei M."/>
            <person name="Molnar A.P."/>
            <person name="Mule G."/>
            <person name="Ngan C.Y."/>
            <person name="Orejas M."/>
            <person name="Orosz E."/>
            <person name="Ouedraogo J.P."/>
            <person name="Overkamp K.M."/>
            <person name="Park H.-S."/>
            <person name="Perrone G."/>
            <person name="Piumi F."/>
            <person name="Punt P.J."/>
            <person name="Ram A.F."/>
            <person name="Ramon A."/>
            <person name="Rauscher S."/>
            <person name="Record E."/>
            <person name="Riano-Pachon D.M."/>
            <person name="Robert V."/>
            <person name="Roehrig J."/>
            <person name="Ruller R."/>
            <person name="Salamov A."/>
            <person name="Salih N.S."/>
            <person name="Samson R.A."/>
            <person name="Sandor E."/>
            <person name="Sanguinetti M."/>
            <person name="Schuetze T."/>
            <person name="Sepcic K."/>
            <person name="Shelest E."/>
            <person name="Sherlock G."/>
            <person name="Sophianopoulou V."/>
            <person name="Squina F.M."/>
            <person name="Sun H."/>
            <person name="Susca A."/>
            <person name="Todd R.B."/>
            <person name="Tsang A."/>
            <person name="Unkles S.E."/>
            <person name="van de Wiele N."/>
            <person name="van Rossen-Uffink D."/>
            <person name="Oliveira J.V."/>
            <person name="Vesth T.C."/>
            <person name="Visser J."/>
            <person name="Yu J.-H."/>
            <person name="Zhou M."/>
            <person name="Andersen M.R."/>
            <person name="Archer D.B."/>
            <person name="Baker S.E."/>
            <person name="Benoit I."/>
            <person name="Brakhage A.A."/>
            <person name="Braus G.H."/>
            <person name="Fischer R."/>
            <person name="Frisvad J.C."/>
            <person name="Goldman G.H."/>
            <person name="Houbraken J."/>
            <person name="Oakley B."/>
            <person name="Pocsi I."/>
            <person name="Scazzocchio C."/>
            <person name="Seiboth B."/>
            <person name="vanKuyk P.A."/>
            <person name="Wortman J."/>
            <person name="Dyer P.S."/>
            <person name="Grigoriev I.V."/>
        </authorList>
    </citation>
    <scope>NUCLEOTIDE SEQUENCE [LARGE SCALE GENOMIC DNA]</scope>
    <source>
        <strain evidence="4">DTO 134E9</strain>
    </source>
</reference>
<organism evidence="3 4">
    <name type="scientific">Aspergillus wentii DTO 134E9</name>
    <dbReference type="NCBI Taxonomy" id="1073089"/>
    <lineage>
        <taxon>Eukaryota</taxon>
        <taxon>Fungi</taxon>
        <taxon>Dikarya</taxon>
        <taxon>Ascomycota</taxon>
        <taxon>Pezizomycotina</taxon>
        <taxon>Eurotiomycetes</taxon>
        <taxon>Eurotiomycetidae</taxon>
        <taxon>Eurotiales</taxon>
        <taxon>Aspergillaceae</taxon>
        <taxon>Aspergillus</taxon>
        <taxon>Aspergillus subgen. Cremei</taxon>
    </lineage>
</organism>
<sequence length="350" mass="39364">MSLSNLLGSFGWISTKFGQSEQPRISEDSGTTSASAISRPQFDHLPLKKGDPKASAWGLWGDQDERGTLNLITHDVVRAASMESIYGKVINLNLPLDVPLKPMNPRRKPCAHTLIAKGHANDDELDFNTQSSSHWDGLRHFPYSETKQFYNGVLQEEIASTHKIGIQNIAENPIVTRGVLLDWYEYVQRKGLQHHPFTNQAIHLHELLEIAKEQKVTFRRGDVLLIRTGWTAAYSKLTNAEKDHLGGRDDRASCGVEASEAAIRWHWEQQFSAVASDTVAYEQWPSPKPWGVCMHEVFLSGWGMPIGECWDLEELSKTCKDLRRWTFMLTSQPLNLYGGVASPPNATAIF</sequence>
<dbReference type="Gene3D" id="3.50.30.50">
    <property type="entry name" value="Putative cyclase"/>
    <property type="match status" value="1"/>
</dbReference>
<dbReference type="GO" id="GO:0019441">
    <property type="term" value="P:L-tryptophan catabolic process to kynurenine"/>
    <property type="evidence" value="ECO:0007669"/>
    <property type="project" value="InterPro"/>
</dbReference>
<dbReference type="PANTHER" id="PTHR34861:SF11">
    <property type="entry name" value="CYCLASE"/>
    <property type="match status" value="1"/>
</dbReference>
<dbReference type="InterPro" id="IPR007325">
    <property type="entry name" value="KFase/CYL"/>
</dbReference>
<evidence type="ECO:0000313" key="4">
    <source>
        <dbReference type="Proteomes" id="UP000184383"/>
    </source>
</evidence>
<feature type="region of interest" description="Disordered" evidence="2">
    <location>
        <begin position="21"/>
        <end position="45"/>
    </location>
</feature>
<proteinExistence type="inferred from homology"/>
<dbReference type="Proteomes" id="UP000184383">
    <property type="component" value="Unassembled WGS sequence"/>
</dbReference>
<dbReference type="RefSeq" id="XP_040692357.1">
    <property type="nucleotide sequence ID" value="XM_040833908.1"/>
</dbReference>
<evidence type="ECO:0000256" key="2">
    <source>
        <dbReference type="SAM" id="MobiDB-lite"/>
    </source>
</evidence>
<dbReference type="OrthoDB" id="5396at2759"/>
<dbReference type="EMBL" id="KV878210">
    <property type="protein sequence ID" value="OJJ38681.1"/>
    <property type="molecule type" value="Genomic_DNA"/>
</dbReference>
<dbReference type="SUPFAM" id="SSF102198">
    <property type="entry name" value="Putative cyclase"/>
    <property type="match status" value="1"/>
</dbReference>
<evidence type="ECO:0000313" key="3">
    <source>
        <dbReference type="EMBL" id="OJJ38681.1"/>
    </source>
</evidence>
<dbReference type="GO" id="GO:0004061">
    <property type="term" value="F:arylformamidase activity"/>
    <property type="evidence" value="ECO:0007669"/>
    <property type="project" value="InterPro"/>
</dbReference>
<dbReference type="InterPro" id="IPR037175">
    <property type="entry name" value="KFase_sf"/>
</dbReference>
<protein>
    <recommendedName>
        <fullName evidence="5">Cyclase</fullName>
    </recommendedName>
</protein>
<evidence type="ECO:0008006" key="5">
    <source>
        <dbReference type="Google" id="ProtNLM"/>
    </source>
</evidence>
<comment type="similarity">
    <text evidence="1">Belongs to the Cyclase 1 superfamily.</text>
</comment>
<gene>
    <name evidence="3" type="ORF">ASPWEDRAFT_340034</name>
</gene>
<keyword evidence="4" id="KW-1185">Reference proteome</keyword>
<dbReference type="PANTHER" id="PTHR34861">
    <property type="match status" value="1"/>
</dbReference>